<name>A0A9N7YFC9_PLEPL</name>
<proteinExistence type="predicted"/>
<feature type="region of interest" description="Disordered" evidence="1">
    <location>
        <begin position="42"/>
        <end position="86"/>
    </location>
</feature>
<protein>
    <submittedName>
        <fullName evidence="2">Uncharacterized protein</fullName>
    </submittedName>
</protein>
<accession>A0A9N7YFC9</accession>
<evidence type="ECO:0000313" key="2">
    <source>
        <dbReference type="EMBL" id="CAB1429450.1"/>
    </source>
</evidence>
<gene>
    <name evidence="2" type="ORF">PLEPLA_LOCUS17428</name>
</gene>
<reference evidence="2" key="1">
    <citation type="submission" date="2020-03" db="EMBL/GenBank/DDBJ databases">
        <authorList>
            <person name="Weist P."/>
        </authorList>
    </citation>
    <scope>NUCLEOTIDE SEQUENCE</scope>
</reference>
<evidence type="ECO:0000313" key="3">
    <source>
        <dbReference type="Proteomes" id="UP001153269"/>
    </source>
</evidence>
<keyword evidence="3" id="KW-1185">Reference proteome</keyword>
<evidence type="ECO:0000256" key="1">
    <source>
        <dbReference type="SAM" id="MobiDB-lite"/>
    </source>
</evidence>
<feature type="compositionally biased region" description="Acidic residues" evidence="1">
    <location>
        <begin position="52"/>
        <end position="61"/>
    </location>
</feature>
<dbReference type="EMBL" id="CADEAL010001137">
    <property type="protein sequence ID" value="CAB1429450.1"/>
    <property type="molecule type" value="Genomic_DNA"/>
</dbReference>
<sequence>MPSLSSPGCFSLTHFPLFNPNNSAAERLMSDSRSRKAEGLLLVRSHSPSLIDQEEEEEEEEERRRRRRSQLPDAVFTNCDGQTLQS</sequence>
<dbReference type="Proteomes" id="UP001153269">
    <property type="component" value="Unassembled WGS sequence"/>
</dbReference>
<dbReference type="AlphaFoldDB" id="A0A9N7YFC9"/>
<comment type="caution">
    <text evidence="2">The sequence shown here is derived from an EMBL/GenBank/DDBJ whole genome shotgun (WGS) entry which is preliminary data.</text>
</comment>
<organism evidence="2 3">
    <name type="scientific">Pleuronectes platessa</name>
    <name type="common">European plaice</name>
    <dbReference type="NCBI Taxonomy" id="8262"/>
    <lineage>
        <taxon>Eukaryota</taxon>
        <taxon>Metazoa</taxon>
        <taxon>Chordata</taxon>
        <taxon>Craniata</taxon>
        <taxon>Vertebrata</taxon>
        <taxon>Euteleostomi</taxon>
        <taxon>Actinopterygii</taxon>
        <taxon>Neopterygii</taxon>
        <taxon>Teleostei</taxon>
        <taxon>Neoteleostei</taxon>
        <taxon>Acanthomorphata</taxon>
        <taxon>Carangaria</taxon>
        <taxon>Pleuronectiformes</taxon>
        <taxon>Pleuronectoidei</taxon>
        <taxon>Pleuronectidae</taxon>
        <taxon>Pleuronectes</taxon>
    </lineage>
</organism>